<dbReference type="SUPFAM" id="SSF50978">
    <property type="entry name" value="WD40 repeat-like"/>
    <property type="match status" value="1"/>
</dbReference>
<evidence type="ECO:0000256" key="1">
    <source>
        <dbReference type="ARBA" id="ARBA00005672"/>
    </source>
</evidence>
<name>A0A6J1GIH1_CUCMO</name>
<dbReference type="InterPro" id="IPR036322">
    <property type="entry name" value="WD40_repeat_dom_sf"/>
</dbReference>
<dbReference type="Pfam" id="PF00400">
    <property type="entry name" value="WD40"/>
    <property type="match status" value="1"/>
</dbReference>
<dbReference type="InterPro" id="IPR001680">
    <property type="entry name" value="WD40_rpt"/>
</dbReference>
<keyword evidence="3" id="KW-0677">Repeat</keyword>
<feature type="domain" description="EIPR1-like beta-propeller" evidence="4">
    <location>
        <begin position="13"/>
        <end position="106"/>
    </location>
</feature>
<protein>
    <submittedName>
        <fullName evidence="6">WD repeat-containing protein DWA2-like</fullName>
    </submittedName>
</protein>
<accession>A0A6J1GIH1</accession>
<evidence type="ECO:0000256" key="3">
    <source>
        <dbReference type="ARBA" id="ARBA00022737"/>
    </source>
</evidence>
<sequence>MLHYLSGGTWDPSESSVQFWDLRTMKKTDSIACSAYIRNVDYNPKRKHLLVTAEDETGISLWDLRNPKVPIQQLPGHTHWTCAARCNPEYDGLILSAGTDSAVNLWLPSVSNGELKSESSCSCLGCFFFFLFKIYADTCYLYKLMSRSVDSPPQQGDPLLHSYSDYEDSVYGLAWSCREPWIFASLSYDGRVVVESVKPFLSR</sequence>
<dbReference type="GeneID" id="111454216"/>
<dbReference type="Gene3D" id="2.130.10.10">
    <property type="entry name" value="YVTN repeat-like/Quinoprotein amine dehydrogenase"/>
    <property type="match status" value="1"/>
</dbReference>
<proteinExistence type="inferred from homology"/>
<keyword evidence="2" id="KW-0853">WD repeat</keyword>
<evidence type="ECO:0000256" key="2">
    <source>
        <dbReference type="ARBA" id="ARBA00022574"/>
    </source>
</evidence>
<dbReference type="AlphaFoldDB" id="A0A6J1GIH1"/>
<evidence type="ECO:0000313" key="6">
    <source>
        <dbReference type="RefSeq" id="XP_022951369.1"/>
    </source>
</evidence>
<dbReference type="KEGG" id="cmos:111454216"/>
<dbReference type="Proteomes" id="UP000504609">
    <property type="component" value="Unplaced"/>
</dbReference>
<gene>
    <name evidence="6" type="primary">LOC111454216</name>
</gene>
<dbReference type="GO" id="GO:0016567">
    <property type="term" value="P:protein ubiquitination"/>
    <property type="evidence" value="ECO:0007669"/>
    <property type="project" value="TreeGrafter"/>
</dbReference>
<dbReference type="PANTHER" id="PTHR14205:SF15">
    <property type="entry name" value="EARP AND GARP COMPLEX-INTERACTING PROTEIN 1"/>
    <property type="match status" value="1"/>
</dbReference>
<organism evidence="5 6">
    <name type="scientific">Cucurbita moschata</name>
    <name type="common">Winter crookneck squash</name>
    <name type="synonym">Cucurbita pepo var. moschata</name>
    <dbReference type="NCBI Taxonomy" id="3662"/>
    <lineage>
        <taxon>Eukaryota</taxon>
        <taxon>Viridiplantae</taxon>
        <taxon>Streptophyta</taxon>
        <taxon>Embryophyta</taxon>
        <taxon>Tracheophyta</taxon>
        <taxon>Spermatophyta</taxon>
        <taxon>Magnoliopsida</taxon>
        <taxon>eudicotyledons</taxon>
        <taxon>Gunneridae</taxon>
        <taxon>Pentapetalae</taxon>
        <taxon>rosids</taxon>
        <taxon>fabids</taxon>
        <taxon>Cucurbitales</taxon>
        <taxon>Cucurbitaceae</taxon>
        <taxon>Cucurbiteae</taxon>
        <taxon>Cucurbita</taxon>
    </lineage>
</organism>
<dbReference type="SMART" id="SM00320">
    <property type="entry name" value="WD40"/>
    <property type="match status" value="3"/>
</dbReference>
<dbReference type="InterPro" id="IPR059104">
    <property type="entry name" value="Beta-prop_EIPR1-like"/>
</dbReference>
<evidence type="ECO:0000259" key="4">
    <source>
        <dbReference type="Pfam" id="PF23609"/>
    </source>
</evidence>
<evidence type="ECO:0000313" key="5">
    <source>
        <dbReference type="Proteomes" id="UP000504609"/>
    </source>
</evidence>
<dbReference type="RefSeq" id="XP_022951369.1">
    <property type="nucleotide sequence ID" value="XM_023095601.1"/>
</dbReference>
<keyword evidence="5" id="KW-1185">Reference proteome</keyword>
<dbReference type="PANTHER" id="PTHR14205">
    <property type="entry name" value="WD-REPEAT PROTEIN"/>
    <property type="match status" value="1"/>
</dbReference>
<dbReference type="InterPro" id="IPR015943">
    <property type="entry name" value="WD40/YVTN_repeat-like_dom_sf"/>
</dbReference>
<dbReference type="Pfam" id="PF23609">
    <property type="entry name" value="Beta-prop_EIPR1"/>
    <property type="match status" value="1"/>
</dbReference>
<dbReference type="InterPro" id="IPR040323">
    <property type="entry name" value="EIPR1"/>
</dbReference>
<reference evidence="6" key="1">
    <citation type="submission" date="2025-08" db="UniProtKB">
        <authorList>
            <consortium name="RefSeq"/>
        </authorList>
    </citation>
    <scope>IDENTIFICATION</scope>
    <source>
        <tissue evidence="6">Young leaves</tissue>
    </source>
</reference>
<comment type="similarity">
    <text evidence="1">Belongs to the WD repeat EIPR1 family.</text>
</comment>